<evidence type="ECO:0000313" key="1">
    <source>
        <dbReference type="EMBL" id="MDO5986517.1"/>
    </source>
</evidence>
<dbReference type="Gene3D" id="2.70.70.10">
    <property type="entry name" value="Glucose Permease (Domain IIA)"/>
    <property type="match status" value="1"/>
</dbReference>
<evidence type="ECO:0000313" key="2">
    <source>
        <dbReference type="Proteomes" id="UP001176891"/>
    </source>
</evidence>
<accession>A0ABT8WY12</accession>
<sequence>MKKTILTTILVIWGVTSNITSQNKNITINFKRNSDNSVDFNYDKKLPGSFYLSIKFNNLQNCNRSNYKGIIKHNSGRLLKLKPLRQEQPINFSYKYSYTRGIPNPKIDSLFTYSLPLKKGKKITILESSNLNEKFFGSERPSKWKSYVINRTQADTICSMRKGIVVKIINDFKTDTLVKYDYKSQMNSILIEHSDGTFASYKGFKRNSFFVKLGQTVYPQTQLGFLDILNNKTYRLYFNIHYLISKDLKIKKNETLKKQKSRNEFLTPYFTTTNGIQQLKNTSGYIINFNEKILLQEFTKKEKKKYKKNPEIFN</sequence>
<name>A0ABT8WY12_9FLAO</name>
<reference evidence="1" key="1">
    <citation type="submission" date="2023-07" db="EMBL/GenBank/DDBJ databases">
        <title>Two novel species in the genus Flavivirga.</title>
        <authorList>
            <person name="Kwon K."/>
        </authorList>
    </citation>
    <scope>NUCLEOTIDE SEQUENCE</scope>
    <source>
        <strain evidence="1">KACC 14157</strain>
    </source>
</reference>
<dbReference type="RefSeq" id="WP_303281033.1">
    <property type="nucleotide sequence ID" value="NZ_BAABCZ010000016.1"/>
</dbReference>
<organism evidence="1 2">
    <name type="scientific">Flavivirga amylovorans</name>
    <dbReference type="NCBI Taxonomy" id="870486"/>
    <lineage>
        <taxon>Bacteria</taxon>
        <taxon>Pseudomonadati</taxon>
        <taxon>Bacteroidota</taxon>
        <taxon>Flavobacteriia</taxon>
        <taxon>Flavobacteriales</taxon>
        <taxon>Flavobacteriaceae</taxon>
        <taxon>Flavivirga</taxon>
    </lineage>
</organism>
<dbReference type="InterPro" id="IPR011055">
    <property type="entry name" value="Dup_hybrid_motif"/>
</dbReference>
<dbReference type="EMBL" id="JAUOEM010000001">
    <property type="protein sequence ID" value="MDO5986517.1"/>
    <property type="molecule type" value="Genomic_DNA"/>
</dbReference>
<evidence type="ECO:0008006" key="3">
    <source>
        <dbReference type="Google" id="ProtNLM"/>
    </source>
</evidence>
<dbReference type="Proteomes" id="UP001176891">
    <property type="component" value="Unassembled WGS sequence"/>
</dbReference>
<protein>
    <recommendedName>
        <fullName evidence="3">Peptidase M23 domain-containing protein</fullName>
    </recommendedName>
</protein>
<proteinExistence type="predicted"/>
<keyword evidence="2" id="KW-1185">Reference proteome</keyword>
<gene>
    <name evidence="1" type="ORF">Q4Q39_03770</name>
</gene>
<comment type="caution">
    <text evidence="1">The sequence shown here is derived from an EMBL/GenBank/DDBJ whole genome shotgun (WGS) entry which is preliminary data.</text>
</comment>